<proteinExistence type="predicted"/>
<dbReference type="EMBL" id="JAEEGB010000006">
    <property type="protein sequence ID" value="MBI6872234.1"/>
    <property type="molecule type" value="Genomic_DNA"/>
</dbReference>
<accession>A0A934M0J7</accession>
<evidence type="ECO:0000313" key="2">
    <source>
        <dbReference type="Proteomes" id="UP000622687"/>
    </source>
</evidence>
<name>A0A934M0J7_9CLOT</name>
<dbReference type="Proteomes" id="UP000622687">
    <property type="component" value="Unassembled WGS sequence"/>
</dbReference>
<sequence length="167" mass="20132">MGKIIEFKKFSKRINKDNLKTQSFSTDIFPEEDFIYIRREIEFNLDEMDELLNCIYKQISINDTLIISTEDNYEFEKTTYLKDFNDKLHDIMYFLTNTSYQNPITINMNFLELQYLVGTLQLETEVLEDSDASIDNDASSDYFKVIHKIYHRLYPVYNSWKKELYEN</sequence>
<protein>
    <submittedName>
        <fullName evidence="1">Uncharacterized protein</fullName>
    </submittedName>
</protein>
<comment type="caution">
    <text evidence="1">The sequence shown here is derived from an EMBL/GenBank/DDBJ whole genome shotgun (WGS) entry which is preliminary data.</text>
</comment>
<gene>
    <name evidence="1" type="ORF">I6U51_05865</name>
</gene>
<dbReference type="AlphaFoldDB" id="A0A934M0J7"/>
<reference evidence="1" key="1">
    <citation type="submission" date="2020-12" db="EMBL/GenBank/DDBJ databases">
        <title>Clostridium thailandense sp. nov., a novel acetogenic bacterium isolated from peat land soil in Thailand.</title>
        <authorList>
            <person name="Chaikitkaew S."/>
            <person name="Birkeland N.K."/>
        </authorList>
    </citation>
    <scope>NUCLEOTIDE SEQUENCE</scope>
    <source>
        <strain evidence="1">DSM 17425</strain>
    </source>
</reference>
<keyword evidence="2" id="KW-1185">Reference proteome</keyword>
<organism evidence="1 2">
    <name type="scientific">Clostridium aciditolerans</name>
    <dbReference type="NCBI Taxonomy" id="339861"/>
    <lineage>
        <taxon>Bacteria</taxon>
        <taxon>Bacillati</taxon>
        <taxon>Bacillota</taxon>
        <taxon>Clostridia</taxon>
        <taxon>Eubacteriales</taxon>
        <taxon>Clostridiaceae</taxon>
        <taxon>Clostridium</taxon>
    </lineage>
</organism>
<evidence type="ECO:0000313" key="1">
    <source>
        <dbReference type="EMBL" id="MBI6872234.1"/>
    </source>
</evidence>
<dbReference type="RefSeq" id="WP_211141751.1">
    <property type="nucleotide sequence ID" value="NZ_JAEEGB010000006.1"/>
</dbReference>